<evidence type="ECO:0000259" key="7">
    <source>
        <dbReference type="Pfam" id="PF06271"/>
    </source>
</evidence>
<accession>A0A518IXB4</accession>
<keyword evidence="4 6" id="KW-0472">Membrane</keyword>
<organism evidence="8 9">
    <name type="scientific">Rosistilla oblonga</name>
    <dbReference type="NCBI Taxonomy" id="2527990"/>
    <lineage>
        <taxon>Bacteria</taxon>
        <taxon>Pseudomonadati</taxon>
        <taxon>Planctomycetota</taxon>
        <taxon>Planctomycetia</taxon>
        <taxon>Pirellulales</taxon>
        <taxon>Pirellulaceae</taxon>
        <taxon>Rosistilla</taxon>
    </lineage>
</organism>
<comment type="subcellular location">
    <subcellularLocation>
        <location evidence="1">Membrane</location>
        <topology evidence="1">Multi-pass membrane protein</topology>
    </subcellularLocation>
</comment>
<dbReference type="GO" id="GO:0016020">
    <property type="term" value="C:membrane"/>
    <property type="evidence" value="ECO:0007669"/>
    <property type="project" value="UniProtKB-SubCell"/>
</dbReference>
<feature type="transmembrane region" description="Helical" evidence="6">
    <location>
        <begin position="64"/>
        <end position="84"/>
    </location>
</feature>
<protein>
    <submittedName>
        <fullName evidence="8">RDD family protein</fullName>
    </submittedName>
</protein>
<keyword evidence="2 6" id="KW-0812">Transmembrane</keyword>
<proteinExistence type="predicted"/>
<feature type="region of interest" description="Disordered" evidence="5">
    <location>
        <begin position="309"/>
        <end position="330"/>
    </location>
</feature>
<dbReference type="Pfam" id="PF06271">
    <property type="entry name" value="RDD"/>
    <property type="match status" value="1"/>
</dbReference>
<evidence type="ECO:0000256" key="4">
    <source>
        <dbReference type="ARBA" id="ARBA00023136"/>
    </source>
</evidence>
<feature type="transmembrane region" description="Helical" evidence="6">
    <location>
        <begin position="145"/>
        <end position="162"/>
    </location>
</feature>
<dbReference type="AlphaFoldDB" id="A0A518IXB4"/>
<keyword evidence="3 6" id="KW-1133">Transmembrane helix</keyword>
<evidence type="ECO:0000256" key="6">
    <source>
        <dbReference type="SAM" id="Phobius"/>
    </source>
</evidence>
<dbReference type="InterPro" id="IPR010432">
    <property type="entry name" value="RDD"/>
</dbReference>
<evidence type="ECO:0000256" key="1">
    <source>
        <dbReference type="ARBA" id="ARBA00004141"/>
    </source>
</evidence>
<keyword evidence="9" id="KW-1185">Reference proteome</keyword>
<feature type="transmembrane region" description="Helical" evidence="6">
    <location>
        <begin position="35"/>
        <end position="57"/>
    </location>
</feature>
<evidence type="ECO:0000313" key="8">
    <source>
        <dbReference type="EMBL" id="QDV57729.1"/>
    </source>
</evidence>
<evidence type="ECO:0000256" key="5">
    <source>
        <dbReference type="SAM" id="MobiDB-lite"/>
    </source>
</evidence>
<gene>
    <name evidence="8" type="ORF">Mal33_37420</name>
</gene>
<dbReference type="RefSeq" id="WP_145287390.1">
    <property type="nucleotide sequence ID" value="NZ_CP036318.1"/>
</dbReference>
<evidence type="ECO:0000256" key="3">
    <source>
        <dbReference type="ARBA" id="ARBA00022989"/>
    </source>
</evidence>
<dbReference type="Proteomes" id="UP000316770">
    <property type="component" value="Chromosome"/>
</dbReference>
<evidence type="ECO:0000313" key="9">
    <source>
        <dbReference type="Proteomes" id="UP000316770"/>
    </source>
</evidence>
<dbReference type="PANTHER" id="PTHR38480">
    <property type="entry name" value="SLR0254 PROTEIN"/>
    <property type="match status" value="1"/>
</dbReference>
<dbReference type="PANTHER" id="PTHR38480:SF1">
    <property type="entry name" value="SLR0254 PROTEIN"/>
    <property type="match status" value="1"/>
</dbReference>
<sequence length="330" mass="35926">MFPTAPLDTTIEVVTPENIAFKYQLAGPFRRLPAFLIDLVVKAVLIMIAVLAVALFAGVTGSQLAGVVGFAAINVGWFLVWWFYGVAMETWFNGRTLGKMAMRIRVVTVSGHPIGGVQAMLRNLVCVADLAPPISLQFFAADAPPVYLIPTGIAGLVVMTCTRRMQRLGDLAAGTMVVIDERGWTLPVAQVEDARIPALASYIPPGYRVSPSLAKVLALYAERRLFLSPPRRRELAKNLAAGLSERFEFREDLDPDLLLYALYWRTYLADARDQDVDLQPLNGYSPLQKDAALVAVEAVPSEPSEFVTAVVAGDQPPPDSPTDPSSETKP</sequence>
<name>A0A518IXB4_9BACT</name>
<reference evidence="8 9" key="1">
    <citation type="submission" date="2019-02" db="EMBL/GenBank/DDBJ databases">
        <title>Deep-cultivation of Planctomycetes and their phenomic and genomic characterization uncovers novel biology.</title>
        <authorList>
            <person name="Wiegand S."/>
            <person name="Jogler M."/>
            <person name="Boedeker C."/>
            <person name="Pinto D."/>
            <person name="Vollmers J."/>
            <person name="Rivas-Marin E."/>
            <person name="Kohn T."/>
            <person name="Peeters S.H."/>
            <person name="Heuer A."/>
            <person name="Rast P."/>
            <person name="Oberbeckmann S."/>
            <person name="Bunk B."/>
            <person name="Jeske O."/>
            <person name="Meyerdierks A."/>
            <person name="Storesund J.E."/>
            <person name="Kallscheuer N."/>
            <person name="Luecker S."/>
            <person name="Lage O.M."/>
            <person name="Pohl T."/>
            <person name="Merkel B.J."/>
            <person name="Hornburger P."/>
            <person name="Mueller R.-W."/>
            <person name="Bruemmer F."/>
            <person name="Labrenz M."/>
            <person name="Spormann A.M."/>
            <person name="Op den Camp H."/>
            <person name="Overmann J."/>
            <person name="Amann R."/>
            <person name="Jetten M.S.M."/>
            <person name="Mascher T."/>
            <person name="Medema M.H."/>
            <person name="Devos D.P."/>
            <person name="Kaster A.-K."/>
            <person name="Ovreas L."/>
            <person name="Rohde M."/>
            <person name="Galperin M.Y."/>
            <person name="Jogler C."/>
        </authorList>
    </citation>
    <scope>NUCLEOTIDE SEQUENCE [LARGE SCALE GENOMIC DNA]</scope>
    <source>
        <strain evidence="8 9">Mal33</strain>
    </source>
</reference>
<dbReference type="EMBL" id="CP036318">
    <property type="protein sequence ID" value="QDV57729.1"/>
    <property type="molecule type" value="Genomic_DNA"/>
</dbReference>
<feature type="domain" description="RDD" evidence="7">
    <location>
        <begin position="25"/>
        <end position="174"/>
    </location>
</feature>
<evidence type="ECO:0000256" key="2">
    <source>
        <dbReference type="ARBA" id="ARBA00022692"/>
    </source>
</evidence>